<gene>
    <name evidence="1" type="ORF">F383_37382</name>
</gene>
<name>A0A0B0MBP9_GOSAR</name>
<evidence type="ECO:0000313" key="2">
    <source>
        <dbReference type="Proteomes" id="UP000032142"/>
    </source>
</evidence>
<accession>A0A0B0MBP9</accession>
<dbReference type="Proteomes" id="UP000032142">
    <property type="component" value="Unassembled WGS sequence"/>
</dbReference>
<dbReference type="AlphaFoldDB" id="A0A0B0MBP9"/>
<keyword evidence="2" id="KW-1185">Reference proteome</keyword>
<sequence>MIICNGINMMYVNKMMNDDLIYINYMMHCYVTNSLIECM</sequence>
<proteinExistence type="predicted"/>
<comment type="caution">
    <text evidence="1">The sequence shown here is derived from an EMBL/GenBank/DDBJ whole genome shotgun (WGS) entry which is preliminary data.</text>
</comment>
<reference evidence="2" key="1">
    <citation type="submission" date="2014-09" db="EMBL/GenBank/DDBJ databases">
        <authorList>
            <person name="Mudge J."/>
            <person name="Ramaraj T."/>
            <person name="Lindquist I.E."/>
            <person name="Bharti A.K."/>
            <person name="Sundararajan A."/>
            <person name="Cameron C.T."/>
            <person name="Woodward J.E."/>
            <person name="May G.D."/>
            <person name="Brubaker C."/>
            <person name="Broadhvest J."/>
            <person name="Wilkins T.A."/>
        </authorList>
    </citation>
    <scope>NUCLEOTIDE SEQUENCE</scope>
    <source>
        <strain evidence="2">cv. AKA8401</strain>
    </source>
</reference>
<protein>
    <submittedName>
        <fullName evidence="1">Uncharacterized protein</fullName>
    </submittedName>
</protein>
<evidence type="ECO:0000313" key="1">
    <source>
        <dbReference type="EMBL" id="KHF98194.1"/>
    </source>
</evidence>
<organism evidence="1 2">
    <name type="scientific">Gossypium arboreum</name>
    <name type="common">Tree cotton</name>
    <name type="synonym">Gossypium nanking</name>
    <dbReference type="NCBI Taxonomy" id="29729"/>
    <lineage>
        <taxon>Eukaryota</taxon>
        <taxon>Viridiplantae</taxon>
        <taxon>Streptophyta</taxon>
        <taxon>Embryophyta</taxon>
        <taxon>Tracheophyta</taxon>
        <taxon>Spermatophyta</taxon>
        <taxon>Magnoliopsida</taxon>
        <taxon>eudicotyledons</taxon>
        <taxon>Gunneridae</taxon>
        <taxon>Pentapetalae</taxon>
        <taxon>rosids</taxon>
        <taxon>malvids</taxon>
        <taxon>Malvales</taxon>
        <taxon>Malvaceae</taxon>
        <taxon>Malvoideae</taxon>
        <taxon>Gossypium</taxon>
    </lineage>
</organism>
<dbReference type="EMBL" id="JRRC01031500">
    <property type="protein sequence ID" value="KHF98194.1"/>
    <property type="molecule type" value="Genomic_DNA"/>
</dbReference>